<evidence type="ECO:0000256" key="1">
    <source>
        <dbReference type="ARBA" id="ARBA00001946"/>
    </source>
</evidence>
<keyword evidence="12" id="KW-1185">Reference proteome</keyword>
<keyword evidence="8" id="KW-0460">Magnesium</keyword>
<gene>
    <name evidence="11" type="ORF">K8F61_12830</name>
</gene>
<evidence type="ECO:0000256" key="4">
    <source>
        <dbReference type="ARBA" id="ARBA00022695"/>
    </source>
</evidence>
<dbReference type="Proteomes" id="UP001199642">
    <property type="component" value="Chromosome"/>
</dbReference>
<evidence type="ECO:0000256" key="8">
    <source>
        <dbReference type="ARBA" id="ARBA00022842"/>
    </source>
</evidence>
<name>A0ABY3RPE2_9MICO</name>
<keyword evidence="6" id="KW-0547">Nucleotide-binding</keyword>
<dbReference type="Gene3D" id="1.10.10.60">
    <property type="entry name" value="Homeodomain-like"/>
    <property type="match status" value="1"/>
</dbReference>
<keyword evidence="7" id="KW-0067">ATP-binding</keyword>
<dbReference type="CDD" id="cd05403">
    <property type="entry name" value="NT_KNTase_like"/>
    <property type="match status" value="1"/>
</dbReference>
<keyword evidence="3" id="KW-0808">Transferase</keyword>
<dbReference type="PANTHER" id="PTHR33571">
    <property type="entry name" value="SSL8005 PROTEIN"/>
    <property type="match status" value="1"/>
</dbReference>
<evidence type="ECO:0000259" key="10">
    <source>
        <dbReference type="Pfam" id="PF01909"/>
    </source>
</evidence>
<organism evidence="11 12">
    <name type="scientific">Microbacterium resistens</name>
    <dbReference type="NCBI Taxonomy" id="156977"/>
    <lineage>
        <taxon>Bacteria</taxon>
        <taxon>Bacillati</taxon>
        <taxon>Actinomycetota</taxon>
        <taxon>Actinomycetes</taxon>
        <taxon>Micrococcales</taxon>
        <taxon>Microbacteriaceae</taxon>
        <taxon>Microbacterium</taxon>
    </lineage>
</organism>
<dbReference type="Gene3D" id="3.30.460.10">
    <property type="entry name" value="Beta Polymerase, domain 2"/>
    <property type="match status" value="1"/>
</dbReference>
<evidence type="ECO:0000313" key="12">
    <source>
        <dbReference type="Proteomes" id="UP001199642"/>
    </source>
</evidence>
<evidence type="ECO:0000256" key="6">
    <source>
        <dbReference type="ARBA" id="ARBA00022741"/>
    </source>
</evidence>
<evidence type="ECO:0000256" key="2">
    <source>
        <dbReference type="ARBA" id="ARBA00022649"/>
    </source>
</evidence>
<proteinExistence type="inferred from homology"/>
<feature type="domain" description="Polymerase nucleotidyl transferase" evidence="10">
    <location>
        <begin position="83"/>
        <end position="157"/>
    </location>
</feature>
<evidence type="ECO:0000256" key="3">
    <source>
        <dbReference type="ARBA" id="ARBA00022679"/>
    </source>
</evidence>
<evidence type="ECO:0000313" key="11">
    <source>
        <dbReference type="EMBL" id="UGS25557.1"/>
    </source>
</evidence>
<dbReference type="InterPro" id="IPR052038">
    <property type="entry name" value="Type-VII_TA_antitoxin"/>
</dbReference>
<dbReference type="InterPro" id="IPR043519">
    <property type="entry name" value="NT_sf"/>
</dbReference>
<keyword evidence="2" id="KW-1277">Toxin-antitoxin system</keyword>
<dbReference type="InterPro" id="IPR002934">
    <property type="entry name" value="Polymerase_NTP_transf_dom"/>
</dbReference>
<comment type="similarity">
    <text evidence="9">Belongs to the MntA antitoxin family.</text>
</comment>
<dbReference type="Pfam" id="PF01909">
    <property type="entry name" value="NTP_transf_2"/>
    <property type="match status" value="1"/>
</dbReference>
<evidence type="ECO:0000256" key="9">
    <source>
        <dbReference type="ARBA" id="ARBA00038276"/>
    </source>
</evidence>
<evidence type="ECO:0000256" key="7">
    <source>
        <dbReference type="ARBA" id="ARBA00022840"/>
    </source>
</evidence>
<dbReference type="RefSeq" id="WP_231819392.1">
    <property type="nucleotide sequence ID" value="NZ_CP082781.1"/>
</dbReference>
<comment type="cofactor">
    <cofactor evidence="1">
        <name>Mg(2+)</name>
        <dbReference type="ChEBI" id="CHEBI:18420"/>
    </cofactor>
</comment>
<evidence type="ECO:0000256" key="5">
    <source>
        <dbReference type="ARBA" id="ARBA00022723"/>
    </source>
</evidence>
<protein>
    <submittedName>
        <fullName evidence="11">Nucleotidyltransferase family protein</fullName>
    </submittedName>
</protein>
<dbReference type="SUPFAM" id="SSF81301">
    <property type="entry name" value="Nucleotidyltransferase"/>
    <property type="match status" value="1"/>
</dbReference>
<dbReference type="EMBL" id="CP082781">
    <property type="protein sequence ID" value="UGS25557.1"/>
    <property type="molecule type" value="Genomic_DNA"/>
</dbReference>
<accession>A0ABY3RPE2</accession>
<dbReference type="PANTHER" id="PTHR33571:SF12">
    <property type="entry name" value="BSL3053 PROTEIN"/>
    <property type="match status" value="1"/>
</dbReference>
<reference evidence="11 12" key="1">
    <citation type="submission" date="2023-01" db="EMBL/GenBank/DDBJ databases">
        <title>Characterization of estradiol degrading bacteria Microbacterium sp. MZT7 and reveal degrading genes through genome analysis.</title>
        <authorList>
            <person name="Hao P."/>
            <person name="Gao Y."/>
        </authorList>
    </citation>
    <scope>NUCLEOTIDE SEQUENCE [LARGE SCALE GENOMIC DNA]</scope>
    <source>
        <strain evidence="11 12">MZT7</strain>
    </source>
</reference>
<keyword evidence="4" id="KW-0548">Nucleotidyltransferase</keyword>
<keyword evidence="5" id="KW-0479">Metal-binding</keyword>
<sequence>MGNVVVEGLRRDAERADALQRESRDLLVGAVQRGMAAGLTQREIAQAVGRSQPEVSRLARQRRNRPLAHRLAAQRGEVLRLLTARGVAGVRVFGSVATGSETSASDIDLLIDVPRPLGLLTLARLERDLSRLLGAKVDLVPSSALSPHLRDRVLAEAVPL</sequence>